<gene>
    <name evidence="1" type="ORF">M7I_6087</name>
</gene>
<dbReference type="EMBL" id="AGUE01000165">
    <property type="protein sequence ID" value="EHK98041.1"/>
    <property type="molecule type" value="Genomic_DNA"/>
</dbReference>
<proteinExistence type="predicted"/>
<evidence type="ECO:0000313" key="2">
    <source>
        <dbReference type="Proteomes" id="UP000005446"/>
    </source>
</evidence>
<name>H0ETM2_GLAL7</name>
<reference evidence="1 2" key="1">
    <citation type="journal article" date="2012" name="Eukaryot. Cell">
        <title>Genome sequence of the fungus Glarea lozoyensis: the first genome sequence of a species from the Helotiaceae family.</title>
        <authorList>
            <person name="Youssar L."/>
            <person name="Gruening B.A."/>
            <person name="Erxleben A."/>
            <person name="Guenther S."/>
            <person name="Huettel W."/>
        </authorList>
    </citation>
    <scope>NUCLEOTIDE SEQUENCE [LARGE SCALE GENOMIC DNA]</scope>
    <source>
        <strain evidence="2">ATCC 74030 / MF5533</strain>
    </source>
</reference>
<sequence>MKPLATHALSGLDLPATNQYEHKSRKQPVEAFTKWCELDILSEEIEKYDIVCTA</sequence>
<protein>
    <submittedName>
        <fullName evidence="1">Uncharacterized protein</fullName>
    </submittedName>
</protein>
<dbReference type="AlphaFoldDB" id="H0ETM2"/>
<keyword evidence="2" id="KW-1185">Reference proteome</keyword>
<dbReference type="InParanoid" id="H0ETM2"/>
<dbReference type="HOGENOM" id="CLU_3050489_0_0_1"/>
<organism evidence="1 2">
    <name type="scientific">Glarea lozoyensis (strain ATCC 74030 / MF5533)</name>
    <dbReference type="NCBI Taxonomy" id="1104152"/>
    <lineage>
        <taxon>Eukaryota</taxon>
        <taxon>Fungi</taxon>
        <taxon>Dikarya</taxon>
        <taxon>Ascomycota</taxon>
        <taxon>Pezizomycotina</taxon>
        <taxon>Leotiomycetes</taxon>
        <taxon>Helotiales</taxon>
        <taxon>Helotiaceae</taxon>
        <taxon>Glarea</taxon>
    </lineage>
</organism>
<evidence type="ECO:0000313" key="1">
    <source>
        <dbReference type="EMBL" id="EHK98041.1"/>
    </source>
</evidence>
<accession>H0ETM2</accession>
<dbReference type="Proteomes" id="UP000005446">
    <property type="component" value="Unassembled WGS sequence"/>
</dbReference>
<comment type="caution">
    <text evidence="1">The sequence shown here is derived from an EMBL/GenBank/DDBJ whole genome shotgun (WGS) entry which is preliminary data.</text>
</comment>